<protein>
    <submittedName>
        <fullName evidence="7">ABC transporter ATP-binding protein</fullName>
    </submittedName>
</protein>
<sequence>MSDGLFRLRGIRAGYGATTVLRGVDLTVPPRSVVALLGANGAGKTTLLRAASGVIGLSAGRRTFDGEDLTTATPHQLARRGICHVPEGRGVFGSLTVRENIRLQATKGSESEAFDRAVSAFPRLGERMNQLARTMSGGEQQMLALARAYIQRPRVVLLDEVSMGLAPRIVDEIFEFLRRLAAEGASLLIVEQYVQRALEVADAVYLLNKGQVSFAGEPSELDGEDLFTSYVGGSVGSADRVSA</sequence>
<dbReference type="EMBL" id="BAAAHE010000007">
    <property type="protein sequence ID" value="GAA0608446.1"/>
    <property type="molecule type" value="Genomic_DNA"/>
</dbReference>
<name>A0ABN1GCE6_9ACTN</name>
<keyword evidence="4 7" id="KW-0067">ATP-binding</keyword>
<feature type="domain" description="ABC transporter" evidence="6">
    <location>
        <begin position="6"/>
        <end position="234"/>
    </location>
</feature>
<accession>A0ABN1GCE6</accession>
<keyword evidence="3" id="KW-0547">Nucleotide-binding</keyword>
<comment type="caution">
    <text evidence="7">The sequence shown here is derived from an EMBL/GenBank/DDBJ whole genome shotgun (WGS) entry which is preliminary data.</text>
</comment>
<dbReference type="GO" id="GO:0005524">
    <property type="term" value="F:ATP binding"/>
    <property type="evidence" value="ECO:0007669"/>
    <property type="project" value="UniProtKB-KW"/>
</dbReference>
<dbReference type="PANTHER" id="PTHR43820:SF4">
    <property type="entry name" value="HIGH-AFFINITY BRANCHED-CHAIN AMINO ACID TRANSPORT ATP-BINDING PROTEIN LIVF"/>
    <property type="match status" value="1"/>
</dbReference>
<evidence type="ECO:0000313" key="7">
    <source>
        <dbReference type="EMBL" id="GAA0608446.1"/>
    </source>
</evidence>
<dbReference type="SMART" id="SM00382">
    <property type="entry name" value="AAA"/>
    <property type="match status" value="1"/>
</dbReference>
<dbReference type="SUPFAM" id="SSF52540">
    <property type="entry name" value="P-loop containing nucleoside triphosphate hydrolases"/>
    <property type="match status" value="1"/>
</dbReference>
<evidence type="ECO:0000256" key="1">
    <source>
        <dbReference type="ARBA" id="ARBA00005417"/>
    </source>
</evidence>
<dbReference type="PROSITE" id="PS00211">
    <property type="entry name" value="ABC_TRANSPORTER_1"/>
    <property type="match status" value="1"/>
</dbReference>
<reference evidence="7 8" key="1">
    <citation type="journal article" date="2019" name="Int. J. Syst. Evol. Microbiol.">
        <title>The Global Catalogue of Microorganisms (GCM) 10K type strain sequencing project: providing services to taxonomists for standard genome sequencing and annotation.</title>
        <authorList>
            <consortium name="The Broad Institute Genomics Platform"/>
            <consortium name="The Broad Institute Genome Sequencing Center for Infectious Disease"/>
            <person name="Wu L."/>
            <person name="Ma J."/>
        </authorList>
    </citation>
    <scope>NUCLEOTIDE SEQUENCE [LARGE SCALE GENOMIC DNA]</scope>
    <source>
        <strain evidence="7 8">JCM 10671</strain>
    </source>
</reference>
<dbReference type="RefSeq" id="WP_344601853.1">
    <property type="nucleotide sequence ID" value="NZ_BAAAHE010000007.1"/>
</dbReference>
<dbReference type="InterPro" id="IPR027417">
    <property type="entry name" value="P-loop_NTPase"/>
</dbReference>
<keyword evidence="5" id="KW-0029">Amino-acid transport</keyword>
<dbReference type="PANTHER" id="PTHR43820">
    <property type="entry name" value="HIGH-AFFINITY BRANCHED-CHAIN AMINO ACID TRANSPORT ATP-BINDING PROTEIN LIVF"/>
    <property type="match status" value="1"/>
</dbReference>
<dbReference type="Gene3D" id="3.40.50.300">
    <property type="entry name" value="P-loop containing nucleotide triphosphate hydrolases"/>
    <property type="match status" value="1"/>
</dbReference>
<comment type="similarity">
    <text evidence="1">Belongs to the ABC transporter superfamily.</text>
</comment>
<evidence type="ECO:0000256" key="4">
    <source>
        <dbReference type="ARBA" id="ARBA00022840"/>
    </source>
</evidence>
<evidence type="ECO:0000259" key="6">
    <source>
        <dbReference type="PROSITE" id="PS50893"/>
    </source>
</evidence>
<dbReference type="CDD" id="cd03224">
    <property type="entry name" value="ABC_TM1139_LivF_branched"/>
    <property type="match status" value="1"/>
</dbReference>
<dbReference type="InterPro" id="IPR003439">
    <property type="entry name" value="ABC_transporter-like_ATP-bd"/>
</dbReference>
<dbReference type="PROSITE" id="PS50893">
    <property type="entry name" value="ABC_TRANSPORTER_2"/>
    <property type="match status" value="1"/>
</dbReference>
<proteinExistence type="inferred from homology"/>
<dbReference type="InterPro" id="IPR052156">
    <property type="entry name" value="BCAA_Transport_ATP-bd_LivF"/>
</dbReference>
<dbReference type="InterPro" id="IPR003593">
    <property type="entry name" value="AAA+_ATPase"/>
</dbReference>
<evidence type="ECO:0000313" key="8">
    <source>
        <dbReference type="Proteomes" id="UP001500957"/>
    </source>
</evidence>
<dbReference type="InterPro" id="IPR017871">
    <property type="entry name" value="ABC_transporter-like_CS"/>
</dbReference>
<keyword evidence="2" id="KW-0813">Transport</keyword>
<organism evidence="7 8">
    <name type="scientific">Sporichthya brevicatena</name>
    <dbReference type="NCBI Taxonomy" id="171442"/>
    <lineage>
        <taxon>Bacteria</taxon>
        <taxon>Bacillati</taxon>
        <taxon>Actinomycetota</taxon>
        <taxon>Actinomycetes</taxon>
        <taxon>Sporichthyales</taxon>
        <taxon>Sporichthyaceae</taxon>
        <taxon>Sporichthya</taxon>
    </lineage>
</organism>
<gene>
    <name evidence="7" type="ORF">GCM10009547_08010</name>
</gene>
<dbReference type="Pfam" id="PF00005">
    <property type="entry name" value="ABC_tran"/>
    <property type="match status" value="1"/>
</dbReference>
<evidence type="ECO:0000256" key="2">
    <source>
        <dbReference type="ARBA" id="ARBA00022448"/>
    </source>
</evidence>
<dbReference type="Proteomes" id="UP001500957">
    <property type="component" value="Unassembled WGS sequence"/>
</dbReference>
<evidence type="ECO:0000256" key="5">
    <source>
        <dbReference type="ARBA" id="ARBA00022970"/>
    </source>
</evidence>
<keyword evidence="8" id="KW-1185">Reference proteome</keyword>
<evidence type="ECO:0000256" key="3">
    <source>
        <dbReference type="ARBA" id="ARBA00022741"/>
    </source>
</evidence>